<comment type="function">
    <text evidence="1">Could be involved in insertion of integral membrane proteins into the membrane.</text>
</comment>
<keyword evidence="3" id="KW-1185">Reference proteome</keyword>
<evidence type="ECO:0000256" key="1">
    <source>
        <dbReference type="HAMAP-Rule" id="MF_00386"/>
    </source>
</evidence>
<dbReference type="AlphaFoldDB" id="A0A4R7JZU4"/>
<keyword evidence="1" id="KW-1003">Cell membrane</keyword>
<dbReference type="NCBIfam" id="TIGR00278">
    <property type="entry name" value="membrane protein insertion efficiency factor YidD"/>
    <property type="match status" value="1"/>
</dbReference>
<comment type="subcellular location">
    <subcellularLocation>
        <location evidence="1">Cell membrane</location>
        <topology evidence="1">Peripheral membrane protein</topology>
        <orientation evidence="1">Cytoplasmic side</orientation>
    </subcellularLocation>
</comment>
<dbReference type="InterPro" id="IPR002696">
    <property type="entry name" value="Membr_insert_effic_factor_YidD"/>
</dbReference>
<dbReference type="EMBL" id="SOAX01000001">
    <property type="protein sequence ID" value="TDT44072.1"/>
    <property type="molecule type" value="Genomic_DNA"/>
</dbReference>
<gene>
    <name evidence="2" type="ORF">DES49_0171</name>
</gene>
<dbReference type="Proteomes" id="UP000295830">
    <property type="component" value="Unassembled WGS sequence"/>
</dbReference>
<dbReference type="GO" id="GO:0005886">
    <property type="term" value="C:plasma membrane"/>
    <property type="evidence" value="ECO:0007669"/>
    <property type="project" value="UniProtKB-SubCell"/>
</dbReference>
<name>A0A4R7JZU4_9GAMM</name>
<dbReference type="PANTHER" id="PTHR33383">
    <property type="entry name" value="MEMBRANE PROTEIN INSERTION EFFICIENCY FACTOR-RELATED"/>
    <property type="match status" value="1"/>
</dbReference>
<protein>
    <recommendedName>
        <fullName evidence="1">Putative membrane protein insertion efficiency factor</fullName>
    </recommendedName>
</protein>
<evidence type="ECO:0000313" key="3">
    <source>
        <dbReference type="Proteomes" id="UP000295830"/>
    </source>
</evidence>
<dbReference type="HAMAP" id="MF_00386">
    <property type="entry name" value="UPF0161_YidD"/>
    <property type="match status" value="1"/>
</dbReference>
<keyword evidence="1" id="KW-0472">Membrane</keyword>
<comment type="similarity">
    <text evidence="1">Belongs to the UPF0161 family.</text>
</comment>
<dbReference type="Pfam" id="PF01809">
    <property type="entry name" value="YidD"/>
    <property type="match status" value="1"/>
</dbReference>
<reference evidence="2 3" key="1">
    <citation type="submission" date="2019-03" db="EMBL/GenBank/DDBJ databases">
        <title>Genomic Encyclopedia of Type Strains, Phase IV (KMG-IV): sequencing the most valuable type-strain genomes for metagenomic binning, comparative biology and taxonomic classification.</title>
        <authorList>
            <person name="Goeker M."/>
        </authorList>
    </citation>
    <scope>NUCLEOTIDE SEQUENCE [LARGE SCALE GENOMIC DNA]</scope>
    <source>
        <strain evidence="2 3">DSM 15505</strain>
    </source>
</reference>
<evidence type="ECO:0000313" key="2">
    <source>
        <dbReference type="EMBL" id="TDT44072.1"/>
    </source>
</evidence>
<dbReference type="SMART" id="SM01234">
    <property type="entry name" value="Haemolytic"/>
    <property type="match status" value="1"/>
</dbReference>
<dbReference type="RefSeq" id="WP_208296997.1">
    <property type="nucleotide sequence ID" value="NZ_SOAX01000001.1"/>
</dbReference>
<accession>A0A4R7JZU4</accession>
<organism evidence="2 3">
    <name type="scientific">Halospina denitrificans</name>
    <dbReference type="NCBI Taxonomy" id="332522"/>
    <lineage>
        <taxon>Bacteria</taxon>
        <taxon>Pseudomonadati</taxon>
        <taxon>Pseudomonadota</taxon>
        <taxon>Gammaproteobacteria</taxon>
        <taxon>Halospina</taxon>
    </lineage>
</organism>
<sequence>MRWFLLCLIRVYQYGISPVFAPHCRHIPSCSEYALTAIEQHGAIRGGWLALKRLGKCHPWGSSGFDPVPEADNEASHCTHSCNRMR</sequence>
<comment type="caution">
    <text evidence="2">The sequence shown here is derived from an EMBL/GenBank/DDBJ whole genome shotgun (WGS) entry which is preliminary data.</text>
</comment>
<dbReference type="PANTHER" id="PTHR33383:SF1">
    <property type="entry name" value="MEMBRANE PROTEIN INSERTION EFFICIENCY FACTOR-RELATED"/>
    <property type="match status" value="1"/>
</dbReference>
<proteinExistence type="inferred from homology"/>